<accession>A0ABU1A841</accession>
<dbReference type="Gene3D" id="3.30.2220.30">
    <property type="match status" value="1"/>
</dbReference>
<organism evidence="2 3">
    <name type="scientific">Lactiplantibacillus brownii</name>
    <dbReference type="NCBI Taxonomy" id="3069269"/>
    <lineage>
        <taxon>Bacteria</taxon>
        <taxon>Bacillati</taxon>
        <taxon>Bacillota</taxon>
        <taxon>Bacilli</taxon>
        <taxon>Lactobacillales</taxon>
        <taxon>Lactobacillaceae</taxon>
        <taxon>Lactiplantibacillus</taxon>
    </lineage>
</organism>
<evidence type="ECO:0000313" key="3">
    <source>
        <dbReference type="Proteomes" id="UP001227831"/>
    </source>
</evidence>
<proteinExistence type="predicted"/>
<gene>
    <name evidence="2" type="ORF">RA086_05620</name>
</gene>
<name>A0ABU1A841_9LACO</name>
<comment type="caution">
    <text evidence="2">The sequence shown here is derived from an EMBL/GenBank/DDBJ whole genome shotgun (WGS) entry which is preliminary data.</text>
</comment>
<keyword evidence="3" id="KW-1185">Reference proteome</keyword>
<feature type="region of interest" description="Disordered" evidence="1">
    <location>
        <begin position="51"/>
        <end position="70"/>
    </location>
</feature>
<dbReference type="Pfam" id="PF08890">
    <property type="entry name" value="Phage_TAC_5"/>
    <property type="match status" value="1"/>
</dbReference>
<dbReference type="InterPro" id="IPR038559">
    <property type="entry name" value="XkdN-like_sf"/>
</dbReference>
<dbReference type="Proteomes" id="UP001227831">
    <property type="component" value="Unassembled WGS sequence"/>
</dbReference>
<protein>
    <submittedName>
        <fullName evidence="2">Uncharacterized protein</fullName>
    </submittedName>
</protein>
<reference evidence="2 3" key="1">
    <citation type="journal article" date="2023" name="Int. J. Syst. Evol. Microbiol.">
        <title>Lactiplantibacillus brownii sp. nov., a novel psychrotolerant species isolated from sauerkraut.</title>
        <authorList>
            <person name="Heng Y.C."/>
            <person name="Silvaraju S."/>
            <person name="Lee J.K.Y."/>
            <person name="Kittelmann S."/>
        </authorList>
    </citation>
    <scope>NUCLEOTIDE SEQUENCE [LARGE SCALE GENOMIC DNA]</scope>
    <source>
        <strain evidence="2 3">WILCCON 0030</strain>
    </source>
</reference>
<sequence>MADNSVAEVKTKQIGIDAFLRENTGDPVETKEVPIDRLGLSITIRSLSEKQMSQIRKQSTRKFQNKSGERFNETDDDRLVENMLVAAVVNPDLTNAKLQESWNAIGQPANILRNMLRGGEYTDLSSAIQTFSGFDTSGVTEVANDVKK</sequence>
<dbReference type="InterPro" id="IPR014986">
    <property type="entry name" value="XkdN-like"/>
</dbReference>
<dbReference type="RefSeq" id="WP_308702880.1">
    <property type="nucleotide sequence ID" value="NZ_AP027463.1"/>
</dbReference>
<evidence type="ECO:0000313" key="2">
    <source>
        <dbReference type="EMBL" id="MDQ7937105.1"/>
    </source>
</evidence>
<dbReference type="EMBL" id="JAVCWF010000001">
    <property type="protein sequence ID" value="MDQ7937105.1"/>
    <property type="molecule type" value="Genomic_DNA"/>
</dbReference>
<evidence type="ECO:0000256" key="1">
    <source>
        <dbReference type="SAM" id="MobiDB-lite"/>
    </source>
</evidence>